<accession>A0A3B1EAA7</accession>
<evidence type="ECO:0000256" key="4">
    <source>
        <dbReference type="ARBA" id="ARBA00022679"/>
    </source>
</evidence>
<proteinExistence type="inferred from homology"/>
<dbReference type="SUPFAM" id="SSF53383">
    <property type="entry name" value="PLP-dependent transferases"/>
    <property type="match status" value="1"/>
</dbReference>
<dbReference type="InterPro" id="IPR015424">
    <property type="entry name" value="PyrdxlP-dep_Trfase"/>
</dbReference>
<evidence type="ECO:0000259" key="6">
    <source>
        <dbReference type="Pfam" id="PF00155"/>
    </source>
</evidence>
<evidence type="ECO:0000256" key="1">
    <source>
        <dbReference type="ARBA" id="ARBA00001933"/>
    </source>
</evidence>
<keyword evidence="4 7" id="KW-0808">Transferase</keyword>
<evidence type="ECO:0000256" key="3">
    <source>
        <dbReference type="ARBA" id="ARBA00022576"/>
    </source>
</evidence>
<sequence length="381" mass="42658">MSSSMTVEISNLAKKLKSQGRDILSFSVGEPDFDTPQIVKDEAKKAIDEGFTKYTAVDGIAPLKDAIAGYMQRSFGVDYDNDELSVAVGAKHSLFNVFAALLNDGDEVIIPTPYWVSYPEHVKYFGGVPVFCKTSYENNFKITPELLSKHITPKTRILVMCSPSNPTGMAYTKKELEDIADVLKSTKIIVISDEIYERLIFDNIKFTSMASVSEDMLNRSIIINGVSKSSAMTGWRLGFLACKNKALVKSILRLQSQSTTNINSITQKAAIKVFDGSVDEDIEKMRKVFQTRRDFSFDLFSKIDNIKLIKPNGAFYLFIDISKIENDSILFCKKLLQDENVAVVPGIAFGQEGFFRFSFATDEKTIEKGILRIANFISNYK</sequence>
<dbReference type="AlphaFoldDB" id="A0A3B1EAA7"/>
<dbReference type="InterPro" id="IPR015421">
    <property type="entry name" value="PyrdxlP-dep_Trfase_major"/>
</dbReference>
<dbReference type="Gene3D" id="3.90.1150.10">
    <property type="entry name" value="Aspartate Aminotransferase, domain 1"/>
    <property type="match status" value="1"/>
</dbReference>
<evidence type="ECO:0000256" key="2">
    <source>
        <dbReference type="ARBA" id="ARBA00007441"/>
    </source>
</evidence>
<dbReference type="PROSITE" id="PS00105">
    <property type="entry name" value="AA_TRANSFER_CLASS_1"/>
    <property type="match status" value="1"/>
</dbReference>
<dbReference type="InterPro" id="IPR050596">
    <property type="entry name" value="AspAT/PAT-like"/>
</dbReference>
<evidence type="ECO:0000256" key="5">
    <source>
        <dbReference type="ARBA" id="ARBA00022898"/>
    </source>
</evidence>
<feature type="domain" description="Aminotransferase class I/classII large" evidence="6">
    <location>
        <begin position="22"/>
        <end position="372"/>
    </location>
</feature>
<evidence type="ECO:0000313" key="7">
    <source>
        <dbReference type="EMBL" id="VAY88074.1"/>
    </source>
</evidence>
<dbReference type="Pfam" id="PF00155">
    <property type="entry name" value="Aminotran_1_2"/>
    <property type="match status" value="1"/>
</dbReference>
<gene>
    <name evidence="7" type="ORF">MNB_ARC-1_958</name>
</gene>
<dbReference type="PRINTS" id="PR00753">
    <property type="entry name" value="ACCSYNTHASE"/>
</dbReference>
<protein>
    <submittedName>
        <fullName evidence="7">Aspartate aminotransferase</fullName>
        <ecNumber evidence="7">2.6.1.1</ecNumber>
    </submittedName>
</protein>
<keyword evidence="5" id="KW-0663">Pyridoxal phosphate</keyword>
<comment type="cofactor">
    <cofactor evidence="1">
        <name>pyridoxal 5'-phosphate</name>
        <dbReference type="ChEBI" id="CHEBI:597326"/>
    </cofactor>
</comment>
<organism evidence="7">
    <name type="scientific">hydrothermal vent metagenome</name>
    <dbReference type="NCBI Taxonomy" id="652676"/>
    <lineage>
        <taxon>unclassified sequences</taxon>
        <taxon>metagenomes</taxon>
        <taxon>ecological metagenomes</taxon>
    </lineage>
</organism>
<keyword evidence="3 7" id="KW-0032">Aminotransferase</keyword>
<name>A0A3B1EAA7_9ZZZZ</name>
<dbReference type="Gene3D" id="3.40.640.10">
    <property type="entry name" value="Type I PLP-dependent aspartate aminotransferase-like (Major domain)"/>
    <property type="match status" value="1"/>
</dbReference>
<dbReference type="PANTHER" id="PTHR46383:SF1">
    <property type="entry name" value="ASPARTATE AMINOTRANSFERASE"/>
    <property type="match status" value="1"/>
</dbReference>
<dbReference type="CDD" id="cd00609">
    <property type="entry name" value="AAT_like"/>
    <property type="match status" value="1"/>
</dbReference>
<dbReference type="GO" id="GO:0006520">
    <property type="term" value="P:amino acid metabolic process"/>
    <property type="evidence" value="ECO:0007669"/>
    <property type="project" value="InterPro"/>
</dbReference>
<dbReference type="EMBL" id="UOYO01000043">
    <property type="protein sequence ID" value="VAY88074.1"/>
    <property type="molecule type" value="Genomic_DNA"/>
</dbReference>
<dbReference type="GO" id="GO:0004069">
    <property type="term" value="F:L-aspartate:2-oxoglutarate aminotransferase activity"/>
    <property type="evidence" value="ECO:0007669"/>
    <property type="project" value="UniProtKB-EC"/>
</dbReference>
<reference evidence="7" key="1">
    <citation type="submission" date="2018-10" db="EMBL/GenBank/DDBJ databases">
        <authorList>
            <person name="Aoki K."/>
        </authorList>
    </citation>
    <scope>NUCLEOTIDE SEQUENCE</scope>
</reference>
<dbReference type="PANTHER" id="PTHR46383">
    <property type="entry name" value="ASPARTATE AMINOTRANSFERASE"/>
    <property type="match status" value="1"/>
</dbReference>
<dbReference type="InterPro" id="IPR004838">
    <property type="entry name" value="NHTrfase_class1_PyrdxlP-BS"/>
</dbReference>
<dbReference type="InterPro" id="IPR004839">
    <property type="entry name" value="Aminotransferase_I/II_large"/>
</dbReference>
<dbReference type="InterPro" id="IPR015422">
    <property type="entry name" value="PyrdxlP-dep_Trfase_small"/>
</dbReference>
<dbReference type="FunFam" id="3.40.640.10:FF:000033">
    <property type="entry name" value="Aspartate aminotransferase"/>
    <property type="match status" value="1"/>
</dbReference>
<dbReference type="GO" id="GO:0030170">
    <property type="term" value="F:pyridoxal phosphate binding"/>
    <property type="evidence" value="ECO:0007669"/>
    <property type="project" value="InterPro"/>
</dbReference>
<comment type="similarity">
    <text evidence="2">Belongs to the class-I pyridoxal-phosphate-dependent aminotransferase family.</text>
</comment>
<dbReference type="EC" id="2.6.1.1" evidence="7"/>